<dbReference type="InterPro" id="IPR002589">
    <property type="entry name" value="Macro_dom"/>
</dbReference>
<dbReference type="GO" id="GO:0140291">
    <property type="term" value="P:peptidyl-glutamate ADP-deribosylation"/>
    <property type="evidence" value="ECO:0007669"/>
    <property type="project" value="TreeGrafter"/>
</dbReference>
<comment type="caution">
    <text evidence="2">The sequence shown here is derived from an EMBL/GenBank/DDBJ whole genome shotgun (WGS) entry which is preliminary data.</text>
</comment>
<dbReference type="AlphaFoldDB" id="A0A3M6TI93"/>
<keyword evidence="3" id="KW-1185">Reference proteome</keyword>
<dbReference type="PROSITE" id="PS51154">
    <property type="entry name" value="MACRO"/>
    <property type="match status" value="1"/>
</dbReference>
<protein>
    <recommendedName>
        <fullName evidence="1">Macro domain-containing protein</fullName>
    </recommendedName>
</protein>
<name>A0A3M6TI93_POCDA</name>
<dbReference type="EMBL" id="RCHS01003527">
    <property type="protein sequence ID" value="RMX41051.1"/>
    <property type="molecule type" value="Genomic_DNA"/>
</dbReference>
<gene>
    <name evidence="2" type="ORF">pdam_00003256</name>
</gene>
<dbReference type="CDD" id="cd02901">
    <property type="entry name" value="Macro_Poa1p-like"/>
    <property type="match status" value="1"/>
</dbReference>
<dbReference type="InterPro" id="IPR043472">
    <property type="entry name" value="Macro_dom-like"/>
</dbReference>
<dbReference type="Proteomes" id="UP000275408">
    <property type="component" value="Unassembled WGS sequence"/>
</dbReference>
<dbReference type="SUPFAM" id="SSF52949">
    <property type="entry name" value="Macro domain-like"/>
    <property type="match status" value="1"/>
</dbReference>
<dbReference type="InterPro" id="IPR050892">
    <property type="entry name" value="ADP-ribose_metab_enzymes"/>
</dbReference>
<accession>A0A3M6TI93</accession>
<organism evidence="2 3">
    <name type="scientific">Pocillopora damicornis</name>
    <name type="common">Cauliflower coral</name>
    <name type="synonym">Millepora damicornis</name>
    <dbReference type="NCBI Taxonomy" id="46731"/>
    <lineage>
        <taxon>Eukaryota</taxon>
        <taxon>Metazoa</taxon>
        <taxon>Cnidaria</taxon>
        <taxon>Anthozoa</taxon>
        <taxon>Hexacorallia</taxon>
        <taxon>Scleractinia</taxon>
        <taxon>Astrocoeniina</taxon>
        <taxon>Pocilloporidae</taxon>
        <taxon>Pocillopora</taxon>
    </lineage>
</organism>
<dbReference type="PANTHER" id="PTHR12521:SF0">
    <property type="entry name" value="ADP-RIBOSE GLYCOHYDROLASE OARD1"/>
    <property type="match status" value="1"/>
</dbReference>
<dbReference type="OrthoDB" id="2155246at2759"/>
<sequence length="193" mass="21931">MSHKKALTLLGSKGPIYILATRCFFSTDSASKVSNLKNTNHFELVEMSGWSRVVLTPDPSTSLAHCVSADFDMSDGIAKKFKKKFGNYQDLVTKGLYFQEEGKVGDIAVLERNESSFVYYLITRENWWDHATPSSMRGCLMQLRKHCQENGVDKLAIPRLGTGADRIDWPFVKRIVEEVFKETDISITAYTYR</sequence>
<evidence type="ECO:0000259" key="1">
    <source>
        <dbReference type="PROSITE" id="PS51154"/>
    </source>
</evidence>
<dbReference type="Pfam" id="PF01661">
    <property type="entry name" value="Macro"/>
    <property type="match status" value="1"/>
</dbReference>
<dbReference type="OMA" id="WHICEEG"/>
<feature type="domain" description="Macro" evidence="1">
    <location>
        <begin position="31"/>
        <end position="193"/>
    </location>
</feature>
<proteinExistence type="predicted"/>
<dbReference type="PANTHER" id="PTHR12521">
    <property type="entry name" value="PROTEIN C6ORF130"/>
    <property type="match status" value="1"/>
</dbReference>
<evidence type="ECO:0000313" key="2">
    <source>
        <dbReference type="EMBL" id="RMX41051.1"/>
    </source>
</evidence>
<evidence type="ECO:0000313" key="3">
    <source>
        <dbReference type="Proteomes" id="UP000275408"/>
    </source>
</evidence>
<dbReference type="Gene3D" id="3.40.220.10">
    <property type="entry name" value="Leucine Aminopeptidase, subunit E, domain 1"/>
    <property type="match status" value="1"/>
</dbReference>
<reference evidence="2 3" key="1">
    <citation type="journal article" date="2018" name="Sci. Rep.">
        <title>Comparative analysis of the Pocillopora damicornis genome highlights role of immune system in coral evolution.</title>
        <authorList>
            <person name="Cunning R."/>
            <person name="Bay R.A."/>
            <person name="Gillette P."/>
            <person name="Baker A.C."/>
            <person name="Traylor-Knowles N."/>
        </authorList>
    </citation>
    <scope>NUCLEOTIDE SEQUENCE [LARGE SCALE GENOMIC DNA]</scope>
    <source>
        <strain evidence="2">RSMAS</strain>
        <tissue evidence="2">Whole animal</tissue>
    </source>
</reference>